<accession>A0A645BP24</accession>
<evidence type="ECO:0000313" key="9">
    <source>
        <dbReference type="EMBL" id="MPM67126.1"/>
    </source>
</evidence>
<evidence type="ECO:0000259" key="7">
    <source>
        <dbReference type="Pfam" id="PF02875"/>
    </source>
</evidence>
<dbReference type="AlphaFoldDB" id="A0A645BP24"/>
<dbReference type="InterPro" id="IPR004101">
    <property type="entry name" value="Mur_ligase_C"/>
</dbReference>
<dbReference type="InterPro" id="IPR051046">
    <property type="entry name" value="MurCDEF_CellWall_CoF430Synth"/>
</dbReference>
<comment type="caution">
    <text evidence="9">The sequence shown here is derived from an EMBL/GenBank/DDBJ whole genome shotgun (WGS) entry which is preliminary data.</text>
</comment>
<dbReference type="Pfam" id="PF08245">
    <property type="entry name" value="Mur_ligase_M"/>
    <property type="match status" value="1"/>
</dbReference>
<keyword evidence="1 9" id="KW-0436">Ligase</keyword>
<dbReference type="SUPFAM" id="SSF53244">
    <property type="entry name" value="MurD-like peptide ligases, peptide-binding domain"/>
    <property type="match status" value="1"/>
</dbReference>
<dbReference type="Pfam" id="PF02875">
    <property type="entry name" value="Mur_ligase_C"/>
    <property type="match status" value="1"/>
</dbReference>
<evidence type="ECO:0000256" key="1">
    <source>
        <dbReference type="ARBA" id="ARBA00022598"/>
    </source>
</evidence>
<feature type="domain" description="Mur ligase C-terminal" evidence="7">
    <location>
        <begin position="208"/>
        <end position="330"/>
    </location>
</feature>
<dbReference type="GO" id="GO:0051301">
    <property type="term" value="P:cell division"/>
    <property type="evidence" value="ECO:0007669"/>
    <property type="project" value="UniProtKB-KW"/>
</dbReference>
<keyword evidence="3" id="KW-0547">Nucleotide-binding</keyword>
<dbReference type="GO" id="GO:0047480">
    <property type="term" value="F:UDP-N-acetylmuramoyl-tripeptide-D-alanyl-D-alanine ligase activity"/>
    <property type="evidence" value="ECO:0007669"/>
    <property type="project" value="InterPro"/>
</dbReference>
<evidence type="ECO:0000256" key="3">
    <source>
        <dbReference type="ARBA" id="ARBA00022741"/>
    </source>
</evidence>
<evidence type="ECO:0000256" key="5">
    <source>
        <dbReference type="ARBA" id="ARBA00023306"/>
    </source>
</evidence>
<dbReference type="SUPFAM" id="SSF53623">
    <property type="entry name" value="MurD-like peptide ligases, catalytic domain"/>
    <property type="match status" value="1"/>
</dbReference>
<reference evidence="9" key="1">
    <citation type="submission" date="2019-08" db="EMBL/GenBank/DDBJ databases">
        <authorList>
            <person name="Kucharzyk K."/>
            <person name="Murdoch R.W."/>
            <person name="Higgins S."/>
            <person name="Loffler F."/>
        </authorList>
    </citation>
    <scope>NUCLEOTIDE SEQUENCE</scope>
</reference>
<dbReference type="Gene3D" id="3.40.1190.10">
    <property type="entry name" value="Mur-like, catalytic domain"/>
    <property type="match status" value="1"/>
</dbReference>
<dbReference type="InterPro" id="IPR005863">
    <property type="entry name" value="UDP-N-AcMur_synth"/>
</dbReference>
<name>A0A645BP24_9ZZZZ</name>
<dbReference type="PANTHER" id="PTHR43024">
    <property type="entry name" value="UDP-N-ACETYLMURAMOYL-TRIPEPTIDE--D-ALANYL-D-ALANINE LIGASE"/>
    <property type="match status" value="1"/>
</dbReference>
<dbReference type="Gene3D" id="3.90.190.20">
    <property type="entry name" value="Mur ligase, C-terminal domain"/>
    <property type="match status" value="1"/>
</dbReference>
<keyword evidence="4" id="KW-0067">ATP-binding</keyword>
<keyword evidence="5" id="KW-0131">Cell cycle</keyword>
<protein>
    <recommendedName>
        <fullName evidence="6">UDP-MurNAc-pentapeptide synthetase</fullName>
    </recommendedName>
</protein>
<evidence type="ECO:0000256" key="2">
    <source>
        <dbReference type="ARBA" id="ARBA00022618"/>
    </source>
</evidence>
<dbReference type="PANTHER" id="PTHR43024:SF1">
    <property type="entry name" value="UDP-N-ACETYLMURAMOYL-TRIPEPTIDE--D-ALANYL-D-ALANINE LIGASE"/>
    <property type="match status" value="1"/>
</dbReference>
<evidence type="ECO:0000256" key="6">
    <source>
        <dbReference type="ARBA" id="ARBA00031461"/>
    </source>
</evidence>
<dbReference type="InterPro" id="IPR036565">
    <property type="entry name" value="Mur-like_cat_sf"/>
</dbReference>
<evidence type="ECO:0000259" key="8">
    <source>
        <dbReference type="Pfam" id="PF08245"/>
    </source>
</evidence>
<dbReference type="GO" id="GO:0005524">
    <property type="term" value="F:ATP binding"/>
    <property type="evidence" value="ECO:0007669"/>
    <property type="project" value="UniProtKB-KW"/>
</dbReference>
<dbReference type="InterPro" id="IPR036615">
    <property type="entry name" value="Mur_ligase_C_dom_sf"/>
</dbReference>
<dbReference type="InterPro" id="IPR013221">
    <property type="entry name" value="Mur_ligase_cen"/>
</dbReference>
<dbReference type="NCBIfam" id="TIGR01143">
    <property type="entry name" value="murF"/>
    <property type="match status" value="1"/>
</dbReference>
<keyword evidence="2" id="KW-0132">Cell division</keyword>
<organism evidence="9">
    <name type="scientific">bioreactor metagenome</name>
    <dbReference type="NCBI Taxonomy" id="1076179"/>
    <lineage>
        <taxon>unclassified sequences</taxon>
        <taxon>metagenomes</taxon>
        <taxon>ecological metagenomes</taxon>
    </lineage>
</organism>
<dbReference type="EMBL" id="VSSQ01021502">
    <property type="protein sequence ID" value="MPM67126.1"/>
    <property type="molecule type" value="Genomic_DNA"/>
</dbReference>
<dbReference type="GO" id="GO:0071555">
    <property type="term" value="P:cell wall organization"/>
    <property type="evidence" value="ECO:0007669"/>
    <property type="project" value="InterPro"/>
</dbReference>
<proteinExistence type="predicted"/>
<sequence>MGKSTTKELVAEVLSQRYHTVKNQGNLNNELGVPLTLLKLTQGSECAVIEMGFYQPGDITTLCDLAKPQVGILSNIGTVHASRAGSQEAIARGKSELVLALPAAPEGTAILNYDDPWIRPMAKLTRATVFFYGLDPQADLWADNIEGNGLEGITFTVHYQQDEFNLKVPLIGQHSVHTALRAIAAGLVEGMSWGEIIHGLQSSSSQLRLVAVNTQQGALMLDDTYNASPESTLAALNLLAEIPGRHIAVLGGMFELGQYEQNGHELVGIRAAEVAELLVTLGDNGKMISAAALRSGMPTNKVQNFETTDQVVDTLRSTLKKGDVVLVKGSHGLRMDRIVSNLEVEE</sequence>
<feature type="domain" description="Mur ligase central" evidence="8">
    <location>
        <begin position="2"/>
        <end position="185"/>
    </location>
</feature>
<gene>
    <name evidence="9" type="primary">murF_32</name>
    <name evidence="9" type="ORF">SDC9_114043</name>
</gene>
<evidence type="ECO:0000256" key="4">
    <source>
        <dbReference type="ARBA" id="ARBA00022840"/>
    </source>
</evidence>